<dbReference type="GO" id="GO:0006368">
    <property type="term" value="P:transcription elongation by RNA polymerase II"/>
    <property type="evidence" value="ECO:0007669"/>
    <property type="project" value="InterPro"/>
</dbReference>
<dbReference type="Pfam" id="PF03985">
    <property type="entry name" value="Paf1"/>
    <property type="match status" value="1"/>
</dbReference>
<feature type="region of interest" description="Disordered" evidence="4">
    <location>
        <begin position="442"/>
        <end position="469"/>
    </location>
</feature>
<evidence type="ECO:0000256" key="1">
    <source>
        <dbReference type="ARBA" id="ARBA00004123"/>
    </source>
</evidence>
<evidence type="ECO:0000256" key="2">
    <source>
        <dbReference type="ARBA" id="ARBA00007560"/>
    </source>
</evidence>
<comment type="caution">
    <text evidence="5">The sequence shown here is derived from an EMBL/GenBank/DDBJ whole genome shotgun (WGS) entry which is preliminary data.</text>
</comment>
<feature type="region of interest" description="Disordered" evidence="4">
    <location>
        <begin position="408"/>
        <end position="428"/>
    </location>
</feature>
<dbReference type="GO" id="GO:0003682">
    <property type="term" value="F:chromatin binding"/>
    <property type="evidence" value="ECO:0007669"/>
    <property type="project" value="TreeGrafter"/>
</dbReference>
<feature type="region of interest" description="Disordered" evidence="4">
    <location>
        <begin position="1"/>
        <end position="52"/>
    </location>
</feature>
<dbReference type="PANTHER" id="PTHR23188:SF12">
    <property type="entry name" value="RNA POLYMERASE II-ASSOCIATED FACTOR 1 HOMOLOG"/>
    <property type="match status" value="1"/>
</dbReference>
<evidence type="ECO:0000313" key="5">
    <source>
        <dbReference type="EMBL" id="KAL0489943.1"/>
    </source>
</evidence>
<organism evidence="5 6">
    <name type="scientific">Acrasis kona</name>
    <dbReference type="NCBI Taxonomy" id="1008807"/>
    <lineage>
        <taxon>Eukaryota</taxon>
        <taxon>Discoba</taxon>
        <taxon>Heterolobosea</taxon>
        <taxon>Tetramitia</taxon>
        <taxon>Eutetramitia</taxon>
        <taxon>Acrasidae</taxon>
        <taxon>Acrasis</taxon>
    </lineage>
</organism>
<keyword evidence="6" id="KW-1185">Reference proteome</keyword>
<comment type="similarity">
    <text evidence="2">Belongs to the PAF1 family.</text>
</comment>
<sequence>MNRGPLPGLNGSQQKYNNKPSSSSTAPPINKKSNAPASVAQPASATPTSQLLVRRTEAHPLYKSKSNFVCHNIKFQSALPTIPLDAKLLSYPIDPQRFVPYKTTTLERNHKYDLLTETDLGIHINLIDPNAYKVPINPELDPEDEALLSNENEENKISKHSEIVAAAGTQHKTWLRKTEYMGGVVVEEPSSSAPIIQNDVKERKGPVTVEEEADEIMTSVEKSFDFVNAMDEEFSQYKSSPSTTTLKHLKHVSKPGLKPVGVYSVLPDERLWSNLYTQVSFDNDPLEHASVPHFTELRKQEGNKVYRGTIIKQSGGSQKVGGSSVNYLRPRNIQSNFVDDGITDQDHVRDYQWVREYIVGVDGNVPNTQRRVQDDRYFFMTMDDDQAQANYNQLRMKFNLKKKKAKVREDYQQEQDDDDEKNQSRYILGNRDFYERELKVQNERRDELVPEDALDEDDQDLMDAIRAKK</sequence>
<evidence type="ECO:0000256" key="3">
    <source>
        <dbReference type="ARBA" id="ARBA00023242"/>
    </source>
</evidence>
<dbReference type="AlphaFoldDB" id="A0AAW2ZKT2"/>
<dbReference type="InterPro" id="IPR007133">
    <property type="entry name" value="RNA_pol_II-assoc_Paf1"/>
</dbReference>
<dbReference type="PANTHER" id="PTHR23188">
    <property type="entry name" value="RNA POLYMERASE II-ASSOCIATED FACTOR 1 HOMOLOG"/>
    <property type="match status" value="1"/>
</dbReference>
<name>A0AAW2ZKT2_9EUKA</name>
<accession>A0AAW2ZKT2</accession>
<dbReference type="EMBL" id="JAOPGA020001620">
    <property type="protein sequence ID" value="KAL0489943.1"/>
    <property type="molecule type" value="Genomic_DNA"/>
</dbReference>
<gene>
    <name evidence="5" type="ORF">AKO1_005483</name>
</gene>
<feature type="compositionally biased region" description="Acidic residues" evidence="4">
    <location>
        <begin position="449"/>
        <end position="461"/>
    </location>
</feature>
<dbReference type="Proteomes" id="UP001431209">
    <property type="component" value="Unassembled WGS sequence"/>
</dbReference>
<reference evidence="5 6" key="1">
    <citation type="submission" date="2024-03" db="EMBL/GenBank/DDBJ databases">
        <title>The Acrasis kona genome and developmental transcriptomes reveal deep origins of eukaryotic multicellular pathways.</title>
        <authorList>
            <person name="Sheikh S."/>
            <person name="Fu C.-J."/>
            <person name="Brown M.W."/>
            <person name="Baldauf S.L."/>
        </authorList>
    </citation>
    <scope>NUCLEOTIDE SEQUENCE [LARGE SCALE GENOMIC DNA]</scope>
    <source>
        <strain evidence="5 6">ATCC MYA-3509</strain>
    </source>
</reference>
<keyword evidence="3" id="KW-0539">Nucleus</keyword>
<evidence type="ECO:0000313" key="6">
    <source>
        <dbReference type="Proteomes" id="UP001431209"/>
    </source>
</evidence>
<evidence type="ECO:0000256" key="4">
    <source>
        <dbReference type="SAM" id="MobiDB-lite"/>
    </source>
</evidence>
<dbReference type="GO" id="GO:0000993">
    <property type="term" value="F:RNA polymerase II complex binding"/>
    <property type="evidence" value="ECO:0007669"/>
    <property type="project" value="TreeGrafter"/>
</dbReference>
<feature type="compositionally biased region" description="Polar residues" evidence="4">
    <location>
        <begin position="10"/>
        <end position="51"/>
    </location>
</feature>
<dbReference type="GO" id="GO:0016593">
    <property type="term" value="C:Cdc73/Paf1 complex"/>
    <property type="evidence" value="ECO:0007669"/>
    <property type="project" value="InterPro"/>
</dbReference>
<proteinExistence type="inferred from homology"/>
<protein>
    <submittedName>
        <fullName evidence="5">RNA polymerase II-associated factor 1</fullName>
    </submittedName>
</protein>
<comment type="subcellular location">
    <subcellularLocation>
        <location evidence="1">Nucleus</location>
    </subcellularLocation>
</comment>